<feature type="domain" description="STAS" evidence="1">
    <location>
        <begin position="1"/>
        <end position="122"/>
    </location>
</feature>
<dbReference type="AlphaFoldDB" id="A0A4R9LZS6"/>
<dbReference type="Gene3D" id="3.30.750.24">
    <property type="entry name" value="STAS domain"/>
    <property type="match status" value="1"/>
</dbReference>
<reference evidence="2" key="1">
    <citation type="journal article" date="2019" name="PLoS Negl. Trop. Dis.">
        <title>Revisiting the worldwide diversity of Leptospira species in the environment.</title>
        <authorList>
            <person name="Vincent A.T."/>
            <person name="Schiettekatte O."/>
            <person name="Bourhy P."/>
            <person name="Veyrier F.J."/>
            <person name="Picardeau M."/>
        </authorList>
    </citation>
    <scope>NUCLEOTIDE SEQUENCE [LARGE SCALE GENOMIC DNA]</scope>
    <source>
        <strain evidence="2">201300427</strain>
    </source>
</reference>
<evidence type="ECO:0000313" key="3">
    <source>
        <dbReference type="Proteomes" id="UP000298058"/>
    </source>
</evidence>
<dbReference type="InterPro" id="IPR002645">
    <property type="entry name" value="STAS_dom"/>
</dbReference>
<dbReference type="PANTHER" id="PTHR35849">
    <property type="entry name" value="BLR2341 PROTEIN"/>
    <property type="match status" value="1"/>
</dbReference>
<gene>
    <name evidence="2" type="ORF">EHS15_13730</name>
</gene>
<organism evidence="2 3">
    <name type="scientific">Leptospira idonii</name>
    <dbReference type="NCBI Taxonomy" id="1193500"/>
    <lineage>
        <taxon>Bacteria</taxon>
        <taxon>Pseudomonadati</taxon>
        <taxon>Spirochaetota</taxon>
        <taxon>Spirochaetia</taxon>
        <taxon>Leptospirales</taxon>
        <taxon>Leptospiraceae</taxon>
        <taxon>Leptospira</taxon>
    </lineage>
</organism>
<dbReference type="PANTHER" id="PTHR35849:SF2">
    <property type="entry name" value="BLR2341 PROTEIN"/>
    <property type="match status" value="1"/>
</dbReference>
<dbReference type="RefSeq" id="WP_135761132.1">
    <property type="nucleotide sequence ID" value="NZ_RQHW01000047.1"/>
</dbReference>
<dbReference type="Proteomes" id="UP000298058">
    <property type="component" value="Unassembled WGS sequence"/>
</dbReference>
<name>A0A4R9LZS6_9LEPT</name>
<dbReference type="CDD" id="cd07043">
    <property type="entry name" value="STAS_anti-anti-sigma_factors"/>
    <property type="match status" value="1"/>
</dbReference>
<dbReference type="SUPFAM" id="SSF52091">
    <property type="entry name" value="SpoIIaa-like"/>
    <property type="match status" value="1"/>
</dbReference>
<dbReference type="Pfam" id="PF13466">
    <property type="entry name" value="STAS_2"/>
    <property type="match status" value="1"/>
</dbReference>
<proteinExistence type="predicted"/>
<protein>
    <submittedName>
        <fullName evidence="2">Anti-sigma factor antagonist</fullName>
    </submittedName>
</protein>
<sequence>MDPVLKTRNTNSGFESEWEGYLTIPFISQWKEKTNSFPWKAGSQIILDLKNIQRIDASGVQLLVYLKKKSEDKHCLMTIRNHSLPVLKCFDLLGVVSFFGDKIKLKKEYANEVEFSYGTKKA</sequence>
<dbReference type="InterPro" id="IPR052746">
    <property type="entry name" value="MlaB_ABC_Transporter"/>
</dbReference>
<dbReference type="InterPro" id="IPR036513">
    <property type="entry name" value="STAS_dom_sf"/>
</dbReference>
<accession>A0A4R9LZS6</accession>
<dbReference type="PROSITE" id="PS50801">
    <property type="entry name" value="STAS"/>
    <property type="match status" value="1"/>
</dbReference>
<comment type="caution">
    <text evidence="2">The sequence shown here is derived from an EMBL/GenBank/DDBJ whole genome shotgun (WGS) entry which is preliminary data.</text>
</comment>
<keyword evidence="3" id="KW-1185">Reference proteome</keyword>
<dbReference type="EMBL" id="RQHW01000047">
    <property type="protein sequence ID" value="TGN18449.1"/>
    <property type="molecule type" value="Genomic_DNA"/>
</dbReference>
<evidence type="ECO:0000313" key="2">
    <source>
        <dbReference type="EMBL" id="TGN18449.1"/>
    </source>
</evidence>
<dbReference type="OrthoDB" id="329313at2"/>
<dbReference type="InterPro" id="IPR058548">
    <property type="entry name" value="MlaB-like_STAS"/>
</dbReference>
<evidence type="ECO:0000259" key="1">
    <source>
        <dbReference type="PROSITE" id="PS50801"/>
    </source>
</evidence>